<dbReference type="Proteomes" id="UP000565441">
    <property type="component" value="Unassembled WGS sequence"/>
</dbReference>
<name>A0A8H5H031_9AGAR</name>
<comment type="caution">
    <text evidence="2">The sequence shown here is derived from an EMBL/GenBank/DDBJ whole genome shotgun (WGS) entry which is preliminary data.</text>
</comment>
<dbReference type="OrthoDB" id="10671281at2759"/>
<feature type="region of interest" description="Disordered" evidence="1">
    <location>
        <begin position="63"/>
        <end position="93"/>
    </location>
</feature>
<reference evidence="2 3" key="1">
    <citation type="journal article" date="2020" name="ISME J.">
        <title>Uncovering the hidden diversity of litter-decomposition mechanisms in mushroom-forming fungi.</title>
        <authorList>
            <person name="Floudas D."/>
            <person name="Bentzer J."/>
            <person name="Ahren D."/>
            <person name="Johansson T."/>
            <person name="Persson P."/>
            <person name="Tunlid A."/>
        </authorList>
    </citation>
    <scope>NUCLEOTIDE SEQUENCE [LARGE SCALE GENOMIC DNA]</scope>
    <source>
        <strain evidence="2 3">CBS 661.87</strain>
    </source>
</reference>
<feature type="compositionally biased region" description="Pro residues" evidence="1">
    <location>
        <begin position="22"/>
        <end position="31"/>
    </location>
</feature>
<evidence type="ECO:0000256" key="1">
    <source>
        <dbReference type="SAM" id="MobiDB-lite"/>
    </source>
</evidence>
<dbReference type="AlphaFoldDB" id="A0A8H5H031"/>
<dbReference type="EMBL" id="JAACJP010000038">
    <property type="protein sequence ID" value="KAF5373965.1"/>
    <property type="molecule type" value="Genomic_DNA"/>
</dbReference>
<gene>
    <name evidence="2" type="ORF">D9615_009940</name>
</gene>
<proteinExistence type="predicted"/>
<evidence type="ECO:0000313" key="3">
    <source>
        <dbReference type="Proteomes" id="UP000565441"/>
    </source>
</evidence>
<keyword evidence="3" id="KW-1185">Reference proteome</keyword>
<protein>
    <submittedName>
        <fullName evidence="2">Uncharacterized protein</fullName>
    </submittedName>
</protein>
<sequence>MDIKRKKPPVVDDDHRQQWLWAPPPSPPPPHVSQSSPSPLPSNDVNTRRVTLYEYTRACKLSSRSSSLYGKSSGANEHATSSSDGSSGKRSRRGVKVAVVEIVLGGAGEVQQLVLAAVQEAHTSVDVEAA</sequence>
<organism evidence="2 3">
    <name type="scientific">Tricholomella constricta</name>
    <dbReference type="NCBI Taxonomy" id="117010"/>
    <lineage>
        <taxon>Eukaryota</taxon>
        <taxon>Fungi</taxon>
        <taxon>Dikarya</taxon>
        <taxon>Basidiomycota</taxon>
        <taxon>Agaricomycotina</taxon>
        <taxon>Agaricomycetes</taxon>
        <taxon>Agaricomycetidae</taxon>
        <taxon>Agaricales</taxon>
        <taxon>Tricholomatineae</taxon>
        <taxon>Lyophyllaceae</taxon>
        <taxon>Tricholomella</taxon>
    </lineage>
</organism>
<feature type="region of interest" description="Disordered" evidence="1">
    <location>
        <begin position="1"/>
        <end position="48"/>
    </location>
</feature>
<feature type="compositionally biased region" description="Basic and acidic residues" evidence="1">
    <location>
        <begin position="1"/>
        <end position="17"/>
    </location>
</feature>
<feature type="compositionally biased region" description="Low complexity" evidence="1">
    <location>
        <begin position="63"/>
        <end position="74"/>
    </location>
</feature>
<evidence type="ECO:0000313" key="2">
    <source>
        <dbReference type="EMBL" id="KAF5373965.1"/>
    </source>
</evidence>
<accession>A0A8H5H031</accession>